<organism evidence="12">
    <name type="scientific">Capitella teleta</name>
    <name type="common">Polychaete worm</name>
    <dbReference type="NCBI Taxonomy" id="283909"/>
    <lineage>
        <taxon>Eukaryota</taxon>
        <taxon>Metazoa</taxon>
        <taxon>Spiralia</taxon>
        <taxon>Lophotrochozoa</taxon>
        <taxon>Annelida</taxon>
        <taxon>Polychaeta</taxon>
        <taxon>Sedentaria</taxon>
        <taxon>Scolecida</taxon>
        <taxon>Capitellidae</taxon>
        <taxon>Capitella</taxon>
    </lineage>
</organism>
<dbReference type="GO" id="GO:0005886">
    <property type="term" value="C:plasma membrane"/>
    <property type="evidence" value="ECO:0007669"/>
    <property type="project" value="TreeGrafter"/>
</dbReference>
<reference evidence="14" key="1">
    <citation type="submission" date="2012-12" db="EMBL/GenBank/DDBJ databases">
        <authorList>
            <person name="Hellsten U."/>
            <person name="Grimwood J."/>
            <person name="Chapman J.A."/>
            <person name="Shapiro H."/>
            <person name="Aerts A."/>
            <person name="Otillar R.P."/>
            <person name="Terry A.Y."/>
            <person name="Boore J.L."/>
            <person name="Simakov O."/>
            <person name="Marletaz F."/>
            <person name="Cho S.-J."/>
            <person name="Edsinger-Gonzales E."/>
            <person name="Havlak P."/>
            <person name="Kuo D.-H."/>
            <person name="Larsson T."/>
            <person name="Lv J."/>
            <person name="Arendt D."/>
            <person name="Savage R."/>
            <person name="Osoegawa K."/>
            <person name="de Jong P."/>
            <person name="Lindberg D.R."/>
            <person name="Seaver E.C."/>
            <person name="Weisblat D.A."/>
            <person name="Putnam N.H."/>
            <person name="Grigoriev I.V."/>
            <person name="Rokhsar D.S."/>
        </authorList>
    </citation>
    <scope>NUCLEOTIDE SEQUENCE</scope>
    <source>
        <strain evidence="14">I ESC-2004</strain>
    </source>
</reference>
<evidence type="ECO:0000313" key="12">
    <source>
        <dbReference type="EMBL" id="ELU01544.1"/>
    </source>
</evidence>
<evidence type="ECO:0000256" key="10">
    <source>
        <dbReference type="SAM" id="Phobius"/>
    </source>
</evidence>
<evidence type="ECO:0000259" key="11">
    <source>
        <dbReference type="PROSITE" id="PS50262"/>
    </source>
</evidence>
<evidence type="ECO:0000256" key="9">
    <source>
        <dbReference type="SAM" id="MobiDB-lite"/>
    </source>
</evidence>
<dbReference type="SMART" id="SM01381">
    <property type="entry name" value="7TM_GPCR_Srsx"/>
    <property type="match status" value="1"/>
</dbReference>
<accession>R7U6D8</accession>
<dbReference type="OMA" id="LWIPNHT"/>
<dbReference type="PANTHER" id="PTHR45695">
    <property type="entry name" value="LEUCOKININ RECEPTOR-RELATED"/>
    <property type="match status" value="1"/>
</dbReference>
<feature type="transmembrane region" description="Helical" evidence="10">
    <location>
        <begin position="154"/>
        <end position="180"/>
    </location>
</feature>
<feature type="region of interest" description="Disordered" evidence="9">
    <location>
        <begin position="191"/>
        <end position="215"/>
    </location>
</feature>
<feature type="compositionally biased region" description="Basic and acidic residues" evidence="9">
    <location>
        <begin position="348"/>
        <end position="361"/>
    </location>
</feature>
<dbReference type="EnsemblMetazoa" id="CapteT118321">
    <property type="protein sequence ID" value="CapteP118321"/>
    <property type="gene ID" value="CapteG118321"/>
</dbReference>
<feature type="transmembrane region" description="Helical" evidence="10">
    <location>
        <begin position="65"/>
        <end position="86"/>
    </location>
</feature>
<evidence type="ECO:0000256" key="3">
    <source>
        <dbReference type="ARBA" id="ARBA00022989"/>
    </source>
</evidence>
<dbReference type="EMBL" id="KB304960">
    <property type="protein sequence ID" value="ELU01544.1"/>
    <property type="molecule type" value="Genomic_DNA"/>
</dbReference>
<feature type="region of interest" description="Disordered" evidence="9">
    <location>
        <begin position="339"/>
        <end position="361"/>
    </location>
</feature>
<evidence type="ECO:0000256" key="7">
    <source>
        <dbReference type="ARBA" id="ARBA00023224"/>
    </source>
</evidence>
<evidence type="ECO:0000256" key="5">
    <source>
        <dbReference type="ARBA" id="ARBA00023136"/>
    </source>
</evidence>
<dbReference type="SUPFAM" id="SSF81321">
    <property type="entry name" value="Family A G protein-coupled receptor-like"/>
    <property type="match status" value="1"/>
</dbReference>
<evidence type="ECO:0000256" key="8">
    <source>
        <dbReference type="RuleBase" id="RU000688"/>
    </source>
</evidence>
<evidence type="ECO:0000256" key="2">
    <source>
        <dbReference type="ARBA" id="ARBA00022692"/>
    </source>
</evidence>
<comment type="subcellular location">
    <subcellularLocation>
        <location evidence="1">Membrane</location>
        <topology evidence="1">Multi-pass membrane protein</topology>
    </subcellularLocation>
</comment>
<dbReference type="Pfam" id="PF00001">
    <property type="entry name" value="7tm_1"/>
    <property type="match status" value="1"/>
</dbReference>
<protein>
    <recommendedName>
        <fullName evidence="11">G-protein coupled receptors family 1 profile domain-containing protein</fullName>
    </recommendedName>
</protein>
<gene>
    <name evidence="12" type="ORF">CAPTEDRAFT_118321</name>
</gene>
<reference evidence="12 14" key="2">
    <citation type="journal article" date="2013" name="Nature">
        <title>Insights into bilaterian evolution from three spiralian genomes.</title>
        <authorList>
            <person name="Simakov O."/>
            <person name="Marletaz F."/>
            <person name="Cho S.J."/>
            <person name="Edsinger-Gonzales E."/>
            <person name="Havlak P."/>
            <person name="Hellsten U."/>
            <person name="Kuo D.H."/>
            <person name="Larsson T."/>
            <person name="Lv J."/>
            <person name="Arendt D."/>
            <person name="Savage R."/>
            <person name="Osoegawa K."/>
            <person name="de Jong P."/>
            <person name="Grimwood J."/>
            <person name="Chapman J.A."/>
            <person name="Shapiro H."/>
            <person name="Aerts A."/>
            <person name="Otillar R.P."/>
            <person name="Terry A.Y."/>
            <person name="Boore J.L."/>
            <person name="Grigoriev I.V."/>
            <person name="Lindberg D.R."/>
            <person name="Seaver E.C."/>
            <person name="Weisblat D.A."/>
            <person name="Putnam N.H."/>
            <person name="Rokhsar D.S."/>
        </authorList>
    </citation>
    <scope>NUCLEOTIDE SEQUENCE</scope>
    <source>
        <strain evidence="12 14">I ESC-2004</strain>
    </source>
</reference>
<feature type="transmembrane region" description="Helical" evidence="10">
    <location>
        <begin position="250"/>
        <end position="274"/>
    </location>
</feature>
<dbReference type="InterPro" id="IPR000276">
    <property type="entry name" value="GPCR_Rhodpsn"/>
</dbReference>
<dbReference type="AlphaFoldDB" id="R7U6D8"/>
<feature type="transmembrane region" description="Helical" evidence="10">
    <location>
        <begin position="26"/>
        <end position="53"/>
    </location>
</feature>
<keyword evidence="5 10" id="KW-0472">Membrane</keyword>
<dbReference type="PROSITE" id="PS50262">
    <property type="entry name" value="G_PROTEIN_RECEP_F1_2"/>
    <property type="match status" value="1"/>
</dbReference>
<evidence type="ECO:0000256" key="4">
    <source>
        <dbReference type="ARBA" id="ARBA00023040"/>
    </source>
</evidence>
<keyword evidence="4 8" id="KW-0297">G-protein coupled receptor</keyword>
<keyword evidence="14" id="KW-1185">Reference proteome</keyword>
<reference evidence="13" key="3">
    <citation type="submission" date="2015-06" db="UniProtKB">
        <authorList>
            <consortium name="EnsemblMetazoa"/>
        </authorList>
    </citation>
    <scope>IDENTIFICATION</scope>
</reference>
<feature type="domain" description="G-protein coupled receptors family 1 profile" evidence="11">
    <location>
        <begin position="6"/>
        <end position="310"/>
    </location>
</feature>
<dbReference type="EMBL" id="AMQN01009215">
    <property type="status" value="NOT_ANNOTATED_CDS"/>
    <property type="molecule type" value="Genomic_DNA"/>
</dbReference>
<evidence type="ECO:0000256" key="1">
    <source>
        <dbReference type="ARBA" id="ARBA00004141"/>
    </source>
</evidence>
<feature type="transmembrane region" description="Helical" evidence="10">
    <location>
        <begin position="107"/>
        <end position="134"/>
    </location>
</feature>
<dbReference type="PROSITE" id="PS00237">
    <property type="entry name" value="G_PROTEIN_RECEP_F1_1"/>
    <property type="match status" value="1"/>
</dbReference>
<evidence type="ECO:0000313" key="14">
    <source>
        <dbReference type="Proteomes" id="UP000014760"/>
    </source>
</evidence>
<dbReference type="STRING" id="283909.R7U6D8"/>
<dbReference type="OrthoDB" id="2132067at2759"/>
<keyword evidence="2 8" id="KW-0812">Transmembrane</keyword>
<dbReference type="GO" id="GO:0004930">
    <property type="term" value="F:G protein-coupled receptor activity"/>
    <property type="evidence" value="ECO:0007669"/>
    <property type="project" value="UniProtKB-KW"/>
</dbReference>
<feature type="transmembrane region" description="Helical" evidence="10">
    <location>
        <begin position="294"/>
        <end position="312"/>
    </location>
</feature>
<keyword evidence="3 10" id="KW-1133">Transmembrane helix</keyword>
<evidence type="ECO:0000313" key="13">
    <source>
        <dbReference type="EnsemblMetazoa" id="CapteP118321"/>
    </source>
</evidence>
<dbReference type="Proteomes" id="UP000014760">
    <property type="component" value="Unassembled WGS sequence"/>
</dbReference>
<dbReference type="PRINTS" id="PR00237">
    <property type="entry name" value="GPCRRHODOPSN"/>
</dbReference>
<evidence type="ECO:0000256" key="6">
    <source>
        <dbReference type="ARBA" id="ARBA00023170"/>
    </source>
</evidence>
<feature type="non-terminal residue" evidence="12">
    <location>
        <position position="1"/>
    </location>
</feature>
<dbReference type="HOGENOM" id="CLU_009579_6_3_1"/>
<dbReference type="Gene3D" id="1.20.1070.10">
    <property type="entry name" value="Rhodopsin 7-helix transmembrane proteins"/>
    <property type="match status" value="1"/>
</dbReference>
<proteinExistence type="inferred from homology"/>
<dbReference type="PANTHER" id="PTHR45695:SF37">
    <property type="entry name" value="FREE FATTY ACID RECEPTOR 4-LIKE"/>
    <property type="match status" value="1"/>
</dbReference>
<name>R7U6D8_CAPTE</name>
<dbReference type="InterPro" id="IPR017452">
    <property type="entry name" value="GPCR_Rhodpsn_7TM"/>
</dbReference>
<keyword evidence="7 8" id="KW-0807">Transducer</keyword>
<keyword evidence="6 8" id="KW-0675">Receptor</keyword>
<sequence>LLFFSGNICILLLIITRKKMHTVTNIFIGLLATGDLLIVLFCMPFTVPAVYIYEKWTLGLTICRIVQFMQTASSFLSALTLTAMSVERYFVLVHPMKAMTAWTQKTAMYCSIAIVFISMLCASPSCLLTELAPVDPSNQNKTDVLCLAIGPQPLLITLTFFRLTMTYVIPLAIMGVLYGLTIRRLKGSQFDSSQRHKAKEDKKKEQGNNPVMQDAVGDTQERGRPMIVQLTGSQFKSTQSQRIVASRRKVVNMLIILVVVFAICWLPMCIHILIVSIDANILIMNDGLVKYTPATIFLVYFNCIMNPFLYSFMSSQYRNGFKAMFAQCCCGRMSYSRPIQSNASGSDTTRKVSTEVKSLDI</sequence>
<comment type="similarity">
    <text evidence="8">Belongs to the G-protein coupled receptor 1 family.</text>
</comment>